<organism evidence="1 2">
    <name type="scientific">Geodia barretti</name>
    <name type="common">Barrett's horny sponge</name>
    <dbReference type="NCBI Taxonomy" id="519541"/>
    <lineage>
        <taxon>Eukaryota</taxon>
        <taxon>Metazoa</taxon>
        <taxon>Porifera</taxon>
        <taxon>Demospongiae</taxon>
        <taxon>Heteroscleromorpha</taxon>
        <taxon>Tetractinellida</taxon>
        <taxon>Astrophorina</taxon>
        <taxon>Geodiidae</taxon>
        <taxon>Geodia</taxon>
    </lineage>
</organism>
<name>A0AA35X2D5_GEOBA</name>
<proteinExistence type="predicted"/>
<keyword evidence="2" id="KW-1185">Reference proteome</keyword>
<reference evidence="1" key="1">
    <citation type="submission" date="2023-03" db="EMBL/GenBank/DDBJ databases">
        <authorList>
            <person name="Steffen K."/>
            <person name="Cardenas P."/>
        </authorList>
    </citation>
    <scope>NUCLEOTIDE SEQUENCE</scope>
</reference>
<dbReference type="EMBL" id="CASHTH010002804">
    <property type="protein sequence ID" value="CAI8035470.1"/>
    <property type="molecule type" value="Genomic_DNA"/>
</dbReference>
<gene>
    <name evidence="1" type="ORF">GBAR_LOCUS19904</name>
</gene>
<dbReference type="Proteomes" id="UP001174909">
    <property type="component" value="Unassembled WGS sequence"/>
</dbReference>
<protein>
    <submittedName>
        <fullName evidence="1">Uncharacterized protein</fullName>
    </submittedName>
</protein>
<evidence type="ECO:0000313" key="1">
    <source>
        <dbReference type="EMBL" id="CAI8035470.1"/>
    </source>
</evidence>
<evidence type="ECO:0000313" key="2">
    <source>
        <dbReference type="Proteomes" id="UP001174909"/>
    </source>
</evidence>
<dbReference type="AlphaFoldDB" id="A0AA35X2D5"/>
<accession>A0AA35X2D5</accession>
<sequence length="255" mass="28363">MTVTTTCQPASEEEEFLSCLRCRKRSILVYAVLPATQAISSWKTIRPRDKGIECPGGDTEKTGYGSGGDGRKAWTANCVLSKEEEDLLAKYMVEMADMGYGLSREDVMGQGRNTLSRMSVLGGGGMKVSKVVILTLLSVVPNHSHTARPYVPTKLSLMTYAGQVWPRSFNPLNVMSGFRNCVIQPFNPGEVSDRALTVSRGVKTPCPEEVEEDHPPFPPEKIELFEKRHEEARAMMWMTQNTRFEALSYGISNFL</sequence>
<comment type="caution">
    <text evidence="1">The sequence shown here is derived from an EMBL/GenBank/DDBJ whole genome shotgun (WGS) entry which is preliminary data.</text>
</comment>